<evidence type="ECO:0000313" key="1">
    <source>
        <dbReference type="EMBL" id="NHZ39487.1"/>
    </source>
</evidence>
<accession>A0ABX0M5D9</accession>
<comment type="caution">
    <text evidence="1">The sequence shown here is derived from an EMBL/GenBank/DDBJ whole genome shotgun (WGS) entry which is preliminary data.</text>
</comment>
<sequence length="381" mass="42470">MQATRRSYQDYLLQIQAVGASAGKLPWEAARSSMRTITDKQKQTLEDLAAEGLLRGLPVQTAEKDIHITDLLKALGQLRVSHDHFSDLDARRGERMRYDSGIQLVFAGGTCLSKAYGLVNRMSEDVDIKVVLLPTSQPLKKGRGDRVRLAALHDAIVTLTGKLNFRLRNSDDDDGNPRICDRHRYCMLRAGFDSAYEQLPSLRPELKLELIQRHPLLPLEKREFGYLYEALAGMIPRAPLTMDCISVAETAAEKVLSLLRRCASKWNGALSRGDNDPALVRHVYDVARIAKLSGESIASAKSVFPQLVMRDRDEFKGRNPDFDADPGAVLQRTFIAAGSNGDLKDAYKRQLLPLVFTSDPPSFEQSFALFESVARELLSSI</sequence>
<dbReference type="InterPro" id="IPR014942">
    <property type="entry name" value="AbiEii"/>
</dbReference>
<evidence type="ECO:0000313" key="2">
    <source>
        <dbReference type="Proteomes" id="UP000819052"/>
    </source>
</evidence>
<dbReference type="GO" id="GO:0016740">
    <property type="term" value="F:transferase activity"/>
    <property type="evidence" value="ECO:0007669"/>
    <property type="project" value="UniProtKB-KW"/>
</dbReference>
<reference evidence="1 2" key="1">
    <citation type="submission" date="2019-09" db="EMBL/GenBank/DDBJ databases">
        <title>Taxonomy of Antarctic Massilia spp.: description of Massilia rubra sp. nov., Massilia aquatica sp. nov., Massilia mucilaginosa sp. nov., Massilia frigida sp. nov. isolated from streams, lakes and regoliths.</title>
        <authorList>
            <person name="Holochova P."/>
            <person name="Sedlacek I."/>
            <person name="Kralova S."/>
            <person name="Maslanova I."/>
            <person name="Busse H.-J."/>
            <person name="Stankova E."/>
            <person name="Vrbovska V."/>
            <person name="Kovarovic V."/>
            <person name="Bartak M."/>
            <person name="Svec P."/>
            <person name="Pantucek R."/>
        </authorList>
    </citation>
    <scope>NUCLEOTIDE SEQUENCE [LARGE SCALE GENOMIC DNA]</scope>
    <source>
        <strain evidence="1 2">CCM 8693</strain>
    </source>
</reference>
<name>A0ABX0M5D9_9BURK</name>
<dbReference type="Gene3D" id="3.10.450.620">
    <property type="entry name" value="JHP933, nucleotidyltransferase-like core domain"/>
    <property type="match status" value="1"/>
</dbReference>
<dbReference type="EMBL" id="VVIW01000002">
    <property type="protein sequence ID" value="NHZ39487.1"/>
    <property type="molecule type" value="Genomic_DNA"/>
</dbReference>
<gene>
    <name evidence="1" type="ORF">F1609_04785</name>
</gene>
<organism evidence="1 2">
    <name type="scientific">Massilia aquatica</name>
    <dbReference type="NCBI Taxonomy" id="2609000"/>
    <lineage>
        <taxon>Bacteria</taxon>
        <taxon>Pseudomonadati</taxon>
        <taxon>Pseudomonadota</taxon>
        <taxon>Betaproteobacteria</taxon>
        <taxon>Burkholderiales</taxon>
        <taxon>Oxalobacteraceae</taxon>
        <taxon>Telluria group</taxon>
        <taxon>Massilia</taxon>
    </lineage>
</organism>
<keyword evidence="1" id="KW-0808">Transferase</keyword>
<keyword evidence="2" id="KW-1185">Reference proteome</keyword>
<proteinExistence type="predicted"/>
<dbReference type="Pfam" id="PF08843">
    <property type="entry name" value="AbiEii"/>
    <property type="match status" value="1"/>
</dbReference>
<protein>
    <submittedName>
        <fullName evidence="1">Nucleotidyl transferase AbiEii/AbiGii toxin family protein</fullName>
    </submittedName>
</protein>
<dbReference type="Proteomes" id="UP000819052">
    <property type="component" value="Unassembled WGS sequence"/>
</dbReference>